<dbReference type="RefSeq" id="WP_188380010.1">
    <property type="nucleotide sequence ID" value="NZ_BMDI01000001.1"/>
</dbReference>
<dbReference type="SUPFAM" id="SSF52266">
    <property type="entry name" value="SGNH hydrolase"/>
    <property type="match status" value="1"/>
</dbReference>
<evidence type="ECO:0000259" key="2">
    <source>
        <dbReference type="Pfam" id="PF13472"/>
    </source>
</evidence>
<proteinExistence type="predicted"/>
<keyword evidence="1" id="KW-0732">Signal</keyword>
<dbReference type="EMBL" id="BMDI01000001">
    <property type="protein sequence ID" value="GGI17318.1"/>
    <property type="molecule type" value="Genomic_DNA"/>
</dbReference>
<organism evidence="3 4">
    <name type="scientific">Oxalicibacterium faecigallinarum</name>
    <dbReference type="NCBI Taxonomy" id="573741"/>
    <lineage>
        <taxon>Bacteria</taxon>
        <taxon>Pseudomonadati</taxon>
        <taxon>Pseudomonadota</taxon>
        <taxon>Betaproteobacteria</taxon>
        <taxon>Burkholderiales</taxon>
        <taxon>Oxalobacteraceae</taxon>
        <taxon>Oxalicibacterium</taxon>
    </lineage>
</organism>
<dbReference type="Proteomes" id="UP000642180">
    <property type="component" value="Unassembled WGS sequence"/>
</dbReference>
<dbReference type="PANTHER" id="PTHR30383:SF24">
    <property type="entry name" value="THIOESTERASE 1_PROTEASE 1_LYSOPHOSPHOLIPASE L1"/>
    <property type="match status" value="1"/>
</dbReference>
<evidence type="ECO:0000313" key="3">
    <source>
        <dbReference type="EMBL" id="GGI17318.1"/>
    </source>
</evidence>
<comment type="caution">
    <text evidence="3">The sequence shown here is derived from an EMBL/GenBank/DDBJ whole genome shotgun (WGS) entry which is preliminary data.</text>
</comment>
<evidence type="ECO:0000313" key="4">
    <source>
        <dbReference type="Proteomes" id="UP000642180"/>
    </source>
</evidence>
<feature type="signal peptide" evidence="1">
    <location>
        <begin position="1"/>
        <end position="31"/>
    </location>
</feature>
<feature type="domain" description="SGNH hydrolase-type esterase" evidence="2">
    <location>
        <begin position="38"/>
        <end position="198"/>
    </location>
</feature>
<name>A0A8J3ANV6_9BURK</name>
<dbReference type="Pfam" id="PF13472">
    <property type="entry name" value="Lipase_GDSL_2"/>
    <property type="match status" value="1"/>
</dbReference>
<dbReference type="InterPro" id="IPR036514">
    <property type="entry name" value="SGNH_hydro_sf"/>
</dbReference>
<feature type="chain" id="PRO_5035165044" evidence="1">
    <location>
        <begin position="32"/>
        <end position="216"/>
    </location>
</feature>
<dbReference type="InterPro" id="IPR051532">
    <property type="entry name" value="Ester_Hydrolysis_Enzymes"/>
</dbReference>
<evidence type="ECO:0000256" key="1">
    <source>
        <dbReference type="SAM" id="SignalP"/>
    </source>
</evidence>
<protein>
    <submittedName>
        <fullName evidence="3">Arylesterase</fullName>
    </submittedName>
</protein>
<keyword evidence="4" id="KW-1185">Reference proteome</keyword>
<dbReference type="Gene3D" id="3.40.50.1110">
    <property type="entry name" value="SGNH hydrolase"/>
    <property type="match status" value="1"/>
</dbReference>
<dbReference type="CDD" id="cd01822">
    <property type="entry name" value="Lysophospholipase_L1_like"/>
    <property type="match status" value="1"/>
</dbReference>
<reference evidence="4" key="1">
    <citation type="journal article" date="2019" name="Int. J. Syst. Evol. Microbiol.">
        <title>The Global Catalogue of Microorganisms (GCM) 10K type strain sequencing project: providing services to taxonomists for standard genome sequencing and annotation.</title>
        <authorList>
            <consortium name="The Broad Institute Genomics Platform"/>
            <consortium name="The Broad Institute Genome Sequencing Center for Infectious Disease"/>
            <person name="Wu L."/>
            <person name="Ma J."/>
        </authorList>
    </citation>
    <scope>NUCLEOTIDE SEQUENCE [LARGE SCALE GENOMIC DNA]</scope>
    <source>
        <strain evidence="4">CCM 2767</strain>
    </source>
</reference>
<accession>A0A8J3ANV6</accession>
<dbReference type="GO" id="GO:0004622">
    <property type="term" value="F:phosphatidylcholine lysophospholipase activity"/>
    <property type="evidence" value="ECO:0007669"/>
    <property type="project" value="TreeGrafter"/>
</dbReference>
<dbReference type="InterPro" id="IPR013830">
    <property type="entry name" value="SGNH_hydro"/>
</dbReference>
<dbReference type="PANTHER" id="PTHR30383">
    <property type="entry name" value="THIOESTERASE 1/PROTEASE 1/LYSOPHOSPHOLIPASE L1"/>
    <property type="match status" value="1"/>
</dbReference>
<sequence>MRNKIVGDAAGKWLRTGLLVVSMAFSLNAHSASKVVLVLGDSLSAEYGLARGEGWVHLMEQRMAKENIQASIVNASISGETTSGGRARLPALLNKHKPDVVVVELGANDALRGLALSSTRDNLMTMTQNAQAIKAKVLIVGMQIPPNYGGDYTRQFSAVFPAVAKETNAALVPFMLKGVAENPNLFQADRIHPAPAAHPIILDNIWPEIKPLLVAK</sequence>
<dbReference type="AlphaFoldDB" id="A0A8J3ANV6"/>
<gene>
    <name evidence="3" type="primary">tesA</name>
    <name evidence="3" type="ORF">GCM10008066_08380</name>
</gene>